<keyword evidence="2" id="KW-1185">Reference proteome</keyword>
<accession>A0A1M7F4P2</accession>
<protein>
    <submittedName>
        <fullName evidence="1">Uncharacterized protein</fullName>
    </submittedName>
</protein>
<organism evidence="1 2">
    <name type="scientific">Flavobacterium xinjiangense</name>
    <dbReference type="NCBI Taxonomy" id="178356"/>
    <lineage>
        <taxon>Bacteria</taxon>
        <taxon>Pseudomonadati</taxon>
        <taxon>Bacteroidota</taxon>
        <taxon>Flavobacteriia</taxon>
        <taxon>Flavobacteriales</taxon>
        <taxon>Flavobacteriaceae</taxon>
        <taxon>Flavobacterium</taxon>
    </lineage>
</organism>
<proteinExistence type="predicted"/>
<sequence>MEYQYNTLFTFIKNRATKTPIIISKQEMLNLIKEFVEILLKIYNGILNLEFFSKKLRQRIIIFIRENNPRFESFCFFKF</sequence>
<name>A0A1M7F4P2_9FLAO</name>
<evidence type="ECO:0000313" key="2">
    <source>
        <dbReference type="Proteomes" id="UP000184092"/>
    </source>
</evidence>
<gene>
    <name evidence="1" type="ORF">SAMN05216269_10234</name>
</gene>
<reference evidence="2" key="1">
    <citation type="submission" date="2016-11" db="EMBL/GenBank/DDBJ databases">
        <authorList>
            <person name="Varghese N."/>
            <person name="Submissions S."/>
        </authorList>
    </citation>
    <scope>NUCLEOTIDE SEQUENCE [LARGE SCALE GENOMIC DNA]</scope>
    <source>
        <strain evidence="2">CGMCC 1.2749</strain>
    </source>
</reference>
<dbReference type="AlphaFoldDB" id="A0A1M7F4P2"/>
<dbReference type="EMBL" id="FRCL01000002">
    <property type="protein sequence ID" value="SHL98965.1"/>
    <property type="molecule type" value="Genomic_DNA"/>
</dbReference>
<dbReference type="Proteomes" id="UP000184092">
    <property type="component" value="Unassembled WGS sequence"/>
</dbReference>
<dbReference type="STRING" id="178356.SAMN05216269_10234"/>
<evidence type="ECO:0000313" key="1">
    <source>
        <dbReference type="EMBL" id="SHL98965.1"/>
    </source>
</evidence>